<protein>
    <recommendedName>
        <fullName evidence="4">Transposase</fullName>
    </recommendedName>
</protein>
<dbReference type="Pfam" id="PF02992">
    <property type="entry name" value="Transposase_21"/>
    <property type="match status" value="1"/>
</dbReference>
<dbReference type="PANTHER" id="PTHR10775">
    <property type="entry name" value="OS08G0208400 PROTEIN"/>
    <property type="match status" value="1"/>
</dbReference>
<name>A0AAV3PHU9_LITER</name>
<evidence type="ECO:0000313" key="2">
    <source>
        <dbReference type="EMBL" id="GAA0151224.1"/>
    </source>
</evidence>
<keyword evidence="3" id="KW-1185">Reference proteome</keyword>
<evidence type="ECO:0000313" key="3">
    <source>
        <dbReference type="Proteomes" id="UP001454036"/>
    </source>
</evidence>
<comment type="caution">
    <text evidence="2">The sequence shown here is derived from an EMBL/GenBank/DDBJ whole genome shotgun (WGS) entry which is preliminary data.</text>
</comment>
<organism evidence="2 3">
    <name type="scientific">Lithospermum erythrorhizon</name>
    <name type="common">Purple gromwell</name>
    <name type="synonym">Lithospermum officinale var. erythrorhizon</name>
    <dbReference type="NCBI Taxonomy" id="34254"/>
    <lineage>
        <taxon>Eukaryota</taxon>
        <taxon>Viridiplantae</taxon>
        <taxon>Streptophyta</taxon>
        <taxon>Embryophyta</taxon>
        <taxon>Tracheophyta</taxon>
        <taxon>Spermatophyta</taxon>
        <taxon>Magnoliopsida</taxon>
        <taxon>eudicotyledons</taxon>
        <taxon>Gunneridae</taxon>
        <taxon>Pentapetalae</taxon>
        <taxon>asterids</taxon>
        <taxon>lamiids</taxon>
        <taxon>Boraginales</taxon>
        <taxon>Boraginaceae</taxon>
        <taxon>Boraginoideae</taxon>
        <taxon>Lithospermeae</taxon>
        <taxon>Lithospermum</taxon>
    </lineage>
</organism>
<proteinExistence type="predicted"/>
<evidence type="ECO:0000256" key="1">
    <source>
        <dbReference type="SAM" id="MobiDB-lite"/>
    </source>
</evidence>
<reference evidence="2 3" key="1">
    <citation type="submission" date="2024-01" db="EMBL/GenBank/DDBJ databases">
        <title>The complete chloroplast genome sequence of Lithospermum erythrorhizon: insights into the phylogenetic relationship among Boraginaceae species and the maternal lineages of purple gromwells.</title>
        <authorList>
            <person name="Okada T."/>
            <person name="Watanabe K."/>
        </authorList>
    </citation>
    <scope>NUCLEOTIDE SEQUENCE [LARGE SCALE GENOMIC DNA]</scope>
</reference>
<dbReference type="Proteomes" id="UP001454036">
    <property type="component" value="Unassembled WGS sequence"/>
</dbReference>
<accession>A0AAV3PHU9</accession>
<dbReference type="AlphaFoldDB" id="A0AAV3PHU9"/>
<gene>
    <name evidence="2" type="ORF">LIER_37251</name>
</gene>
<sequence length="133" mass="15628">MSRKTAQDMTWHKRTKTRPGWMSHPRDGEAWKHFDVTYLDFSAEERNDRVGLCTNEFTPFGQFGHSYSCWPMMICMKEPFVFMSLIIPGPKSPGRDLDLFLRPLVDELNDLWSVGVNTWDSYTENFQLRVALM</sequence>
<dbReference type="EMBL" id="BAABME010017751">
    <property type="protein sequence ID" value="GAA0151224.1"/>
    <property type="molecule type" value="Genomic_DNA"/>
</dbReference>
<feature type="region of interest" description="Disordered" evidence="1">
    <location>
        <begin position="1"/>
        <end position="22"/>
    </location>
</feature>
<evidence type="ECO:0008006" key="4">
    <source>
        <dbReference type="Google" id="ProtNLM"/>
    </source>
</evidence>
<dbReference type="PANTHER" id="PTHR10775:SF182">
    <property type="entry name" value="TRANSPOSON, EN_SPM-LIKE, TRANSPOSASE-ASSOCIATED DOMAIN PROTEIN-RELATED"/>
    <property type="match status" value="1"/>
</dbReference>
<dbReference type="InterPro" id="IPR004242">
    <property type="entry name" value="Transposase_21"/>
</dbReference>